<dbReference type="AlphaFoldDB" id="A0A9X8DPM0"/>
<dbReference type="Proteomes" id="UP000275652">
    <property type="component" value="Unassembled WGS sequence"/>
</dbReference>
<organism evidence="1 2">
    <name type="scientific">Aphanomyces astaci</name>
    <name type="common">Crayfish plague agent</name>
    <dbReference type="NCBI Taxonomy" id="112090"/>
    <lineage>
        <taxon>Eukaryota</taxon>
        <taxon>Sar</taxon>
        <taxon>Stramenopiles</taxon>
        <taxon>Oomycota</taxon>
        <taxon>Saprolegniomycetes</taxon>
        <taxon>Saprolegniales</taxon>
        <taxon>Verrucalvaceae</taxon>
        <taxon>Aphanomyces</taxon>
    </lineage>
</organism>
<sequence length="66" mass="7494">MKLVHCQTTHHDDLAKSEYFVGNQPTTTAAVGPVSYIKRALATHLKFLVTLLDHPVFHIDDRMYLS</sequence>
<evidence type="ECO:0000313" key="1">
    <source>
        <dbReference type="EMBL" id="RLO01176.1"/>
    </source>
</evidence>
<comment type="caution">
    <text evidence="1">The sequence shown here is derived from an EMBL/GenBank/DDBJ whole genome shotgun (WGS) entry which is preliminary data.</text>
</comment>
<evidence type="ECO:0000313" key="2">
    <source>
        <dbReference type="Proteomes" id="UP000275652"/>
    </source>
</evidence>
<accession>A0A9X8DPM0</accession>
<name>A0A9X8DPM0_APHAT</name>
<gene>
    <name evidence="1" type="ORF">DYB28_009853</name>
</gene>
<reference evidence="1 2" key="1">
    <citation type="journal article" date="2018" name="J. Invertebr. Pathol.">
        <title>New genotyping method for the causative agent of crayfish plague (Aphanomyces astaci) based on whole genome data.</title>
        <authorList>
            <person name="Minardi D."/>
            <person name="Studholme D.J."/>
            <person name="van der Giezen M."/>
            <person name="Pretto T."/>
            <person name="Oidtmann B."/>
        </authorList>
    </citation>
    <scope>NUCLEOTIDE SEQUENCE [LARGE SCALE GENOMIC DNA]</scope>
    <source>
        <strain evidence="1 2">KB13</strain>
    </source>
</reference>
<protein>
    <submittedName>
        <fullName evidence="1">Uncharacterized protein</fullName>
    </submittedName>
</protein>
<dbReference type="EMBL" id="QUTI01037055">
    <property type="protein sequence ID" value="RLO01176.1"/>
    <property type="molecule type" value="Genomic_DNA"/>
</dbReference>
<proteinExistence type="predicted"/>